<protein>
    <recommendedName>
        <fullName evidence="4">DUF805 domain-containing protein</fullName>
    </recommendedName>
</protein>
<keyword evidence="1" id="KW-0472">Membrane</keyword>
<evidence type="ECO:0000313" key="2">
    <source>
        <dbReference type="EMBL" id="OAI14241.1"/>
    </source>
</evidence>
<feature type="transmembrane region" description="Helical" evidence="1">
    <location>
        <begin position="32"/>
        <end position="50"/>
    </location>
</feature>
<accession>A0A177N8M1</accession>
<keyword evidence="3" id="KW-1185">Reference proteome</keyword>
<sequence>MALFFVLLPVYILFCLWLGFRILRKAGFDGRWVIALLVPVLNIIMIWVFAFSRWPGLREDVDQGF</sequence>
<organism evidence="2 3">
    <name type="scientific">Methylomonas koyamae</name>
    <dbReference type="NCBI Taxonomy" id="702114"/>
    <lineage>
        <taxon>Bacteria</taxon>
        <taxon>Pseudomonadati</taxon>
        <taxon>Pseudomonadota</taxon>
        <taxon>Gammaproteobacteria</taxon>
        <taxon>Methylococcales</taxon>
        <taxon>Methylococcaceae</taxon>
        <taxon>Methylomonas</taxon>
    </lineage>
</organism>
<comment type="caution">
    <text evidence="2">The sequence shown here is derived from an EMBL/GenBank/DDBJ whole genome shotgun (WGS) entry which is preliminary data.</text>
</comment>
<gene>
    <name evidence="2" type="ORF">A1355_00660</name>
</gene>
<evidence type="ECO:0000313" key="3">
    <source>
        <dbReference type="Proteomes" id="UP000077628"/>
    </source>
</evidence>
<keyword evidence="1" id="KW-0812">Transmembrane</keyword>
<dbReference type="EMBL" id="LUUK01000202">
    <property type="protein sequence ID" value="OAI14241.1"/>
    <property type="molecule type" value="Genomic_DNA"/>
</dbReference>
<evidence type="ECO:0008006" key="4">
    <source>
        <dbReference type="Google" id="ProtNLM"/>
    </source>
</evidence>
<reference evidence="3" key="1">
    <citation type="submission" date="2016-03" db="EMBL/GenBank/DDBJ databases">
        <authorList>
            <person name="Heylen K."/>
            <person name="De Vos P."/>
            <person name="Vekeman B."/>
        </authorList>
    </citation>
    <scope>NUCLEOTIDE SEQUENCE [LARGE SCALE GENOMIC DNA]</scope>
    <source>
        <strain evidence="3">R-45383</strain>
    </source>
</reference>
<dbReference type="STRING" id="702114.A1355_00660"/>
<dbReference type="Proteomes" id="UP000077628">
    <property type="component" value="Unassembled WGS sequence"/>
</dbReference>
<keyword evidence="1" id="KW-1133">Transmembrane helix</keyword>
<dbReference type="OrthoDB" id="123194at2"/>
<feature type="transmembrane region" description="Helical" evidence="1">
    <location>
        <begin position="6"/>
        <end position="23"/>
    </location>
</feature>
<evidence type="ECO:0000256" key="1">
    <source>
        <dbReference type="SAM" id="Phobius"/>
    </source>
</evidence>
<proteinExistence type="predicted"/>
<dbReference type="RefSeq" id="WP_064031037.1">
    <property type="nucleotide sequence ID" value="NZ_LUUK01000202.1"/>
</dbReference>
<dbReference type="AlphaFoldDB" id="A0A177N8M1"/>
<name>A0A177N8M1_9GAMM</name>